<dbReference type="EMBL" id="JAGSOG010000079">
    <property type="protein sequence ID" value="MBR7835018.1"/>
    <property type="molecule type" value="Genomic_DNA"/>
</dbReference>
<gene>
    <name evidence="1" type="ORF">KDL01_17215</name>
</gene>
<organism evidence="1 2">
    <name type="scientific">Actinospica durhamensis</name>
    <dbReference type="NCBI Taxonomy" id="1508375"/>
    <lineage>
        <taxon>Bacteria</taxon>
        <taxon>Bacillati</taxon>
        <taxon>Actinomycetota</taxon>
        <taxon>Actinomycetes</taxon>
        <taxon>Catenulisporales</taxon>
        <taxon>Actinospicaceae</taxon>
        <taxon>Actinospica</taxon>
    </lineage>
</organism>
<protein>
    <submittedName>
        <fullName evidence="1">Uncharacterized protein</fullName>
    </submittedName>
</protein>
<keyword evidence="2" id="KW-1185">Reference proteome</keyword>
<sequence length="354" mass="38157">MNQNLGISVDFQAFAALACEGAEVWMEFTPDRPVEAAFFDAMGSALAAANEATGPDGFGASVIPTVAGGVTILKYPPSEQALRDWLDLYTARLWAEGWGGSLHLAPAVRRPDWQRDLHAPILTVFASYGETPAAALCEAAVGWARRHGGPDEYLLSGGLTLADTTGELGRHLHRALEQRRMIGACRASAQPGPLARISLTAHGHASYQLYDPEFAPIELAQQARETLTIGCEYTRWAAATLTDRQSNGWAILRRTLGQKIPAPGWTIAHNNPAWSTYVPDAFGMQLLNDEHLSRFADTSKWAVTEVAARSYLVEAPDLAAWLRPQGPPPEILAAARADFGPAIAPADLPRNADS</sequence>
<name>A0A941ISL7_9ACTN</name>
<proteinExistence type="predicted"/>
<comment type="caution">
    <text evidence="1">The sequence shown here is derived from an EMBL/GenBank/DDBJ whole genome shotgun (WGS) entry which is preliminary data.</text>
</comment>
<dbReference type="Proteomes" id="UP000675781">
    <property type="component" value="Unassembled WGS sequence"/>
</dbReference>
<evidence type="ECO:0000313" key="2">
    <source>
        <dbReference type="Proteomes" id="UP000675781"/>
    </source>
</evidence>
<dbReference type="RefSeq" id="WP_212529532.1">
    <property type="nucleotide sequence ID" value="NZ_JAGSOG010000079.1"/>
</dbReference>
<evidence type="ECO:0000313" key="1">
    <source>
        <dbReference type="EMBL" id="MBR7835018.1"/>
    </source>
</evidence>
<accession>A0A941ISL7</accession>
<reference evidence="1" key="1">
    <citation type="submission" date="2021-04" db="EMBL/GenBank/DDBJ databases">
        <title>Genome based classification of Actinospica acidithermotolerans sp. nov., an actinobacterium isolated from an Indonesian hot spring.</title>
        <authorList>
            <person name="Kusuma A.B."/>
            <person name="Putra K.E."/>
            <person name="Nafisah S."/>
            <person name="Loh J."/>
            <person name="Nouioui I."/>
            <person name="Goodfellow M."/>
        </authorList>
    </citation>
    <scope>NUCLEOTIDE SEQUENCE</scope>
    <source>
        <strain evidence="1">CSCA 57</strain>
    </source>
</reference>
<dbReference type="AlphaFoldDB" id="A0A941ISL7"/>